<reference evidence="18" key="1">
    <citation type="submission" date="2018-05" db="EMBL/GenBank/DDBJ databases">
        <authorList>
            <person name="Lanie J.A."/>
            <person name="Ng W.-L."/>
            <person name="Kazmierczak K.M."/>
            <person name="Andrzejewski T.M."/>
            <person name="Davidsen T.M."/>
            <person name="Wayne K.J."/>
            <person name="Tettelin H."/>
            <person name="Glass J.I."/>
            <person name="Rusch D."/>
            <person name="Podicherti R."/>
            <person name="Tsui H.-C.T."/>
            <person name="Winkler M.E."/>
        </authorList>
    </citation>
    <scope>NUCLEOTIDE SEQUENCE</scope>
</reference>
<name>A0A381QB70_9ZZZZ</name>
<feature type="region of interest" description="Disordered" evidence="16">
    <location>
        <begin position="26"/>
        <end position="48"/>
    </location>
</feature>
<evidence type="ECO:0000256" key="16">
    <source>
        <dbReference type="SAM" id="MobiDB-lite"/>
    </source>
</evidence>
<dbReference type="InterPro" id="IPR027417">
    <property type="entry name" value="P-loop_NTPase"/>
</dbReference>
<keyword evidence="11" id="KW-0238">DNA-binding</keyword>
<dbReference type="InterPro" id="IPR010614">
    <property type="entry name" value="RAD3-like_helicase_DEAD"/>
</dbReference>
<feature type="domain" description="Helicase ATP-binding" evidence="17">
    <location>
        <begin position="172"/>
        <end position="453"/>
    </location>
</feature>
<dbReference type="Pfam" id="PF06733">
    <property type="entry name" value="DEAD_2"/>
    <property type="match status" value="1"/>
</dbReference>
<keyword evidence="10" id="KW-0411">Iron-sulfur</keyword>
<dbReference type="GO" id="GO:0006281">
    <property type="term" value="P:DNA repair"/>
    <property type="evidence" value="ECO:0007669"/>
    <property type="project" value="UniProtKB-KW"/>
</dbReference>
<dbReference type="PANTHER" id="PTHR11472:SF34">
    <property type="entry name" value="REGULATOR OF TELOMERE ELONGATION HELICASE 1"/>
    <property type="match status" value="1"/>
</dbReference>
<evidence type="ECO:0000256" key="3">
    <source>
        <dbReference type="ARBA" id="ARBA00022723"/>
    </source>
</evidence>
<dbReference type="EC" id="5.6.2.3" evidence="14"/>
<dbReference type="InterPro" id="IPR014001">
    <property type="entry name" value="Helicase_ATP-bd"/>
</dbReference>
<evidence type="ECO:0000313" key="18">
    <source>
        <dbReference type="EMBL" id="SUZ75629.1"/>
    </source>
</evidence>
<dbReference type="SMART" id="SM00487">
    <property type="entry name" value="DEXDc"/>
    <property type="match status" value="1"/>
</dbReference>
<keyword evidence="7" id="KW-0347">Helicase</keyword>
<dbReference type="AlphaFoldDB" id="A0A381QB70"/>
<comment type="cofactor">
    <cofactor evidence="1">
        <name>[4Fe-4S] cluster</name>
        <dbReference type="ChEBI" id="CHEBI:49883"/>
    </cofactor>
</comment>
<dbReference type="InterPro" id="IPR006554">
    <property type="entry name" value="Helicase-like_DEXD_c2"/>
</dbReference>
<dbReference type="EMBL" id="UINC01001252">
    <property type="protein sequence ID" value="SUZ75629.1"/>
    <property type="molecule type" value="Genomic_DNA"/>
</dbReference>
<dbReference type="PANTHER" id="PTHR11472">
    <property type="entry name" value="DNA REPAIR DEAD HELICASE RAD3/XP-D SUBFAMILY MEMBER"/>
    <property type="match status" value="1"/>
</dbReference>
<dbReference type="InterPro" id="IPR014013">
    <property type="entry name" value="Helic_SF1/SF2_ATP-bd_DinG/Rad3"/>
</dbReference>
<proteinExistence type="predicted"/>
<dbReference type="InterPro" id="IPR020891">
    <property type="entry name" value="UPF0758_CS"/>
</dbReference>
<keyword evidence="3" id="KW-0479">Metal-binding</keyword>
<dbReference type="InterPro" id="IPR025657">
    <property type="entry name" value="RadC_JAB"/>
</dbReference>
<dbReference type="SMART" id="SM00488">
    <property type="entry name" value="DEXDc2"/>
    <property type="match status" value="1"/>
</dbReference>
<keyword evidence="8" id="KW-0067">ATP-binding</keyword>
<keyword evidence="13" id="KW-0413">Isomerase</keyword>
<dbReference type="Pfam" id="PF04002">
    <property type="entry name" value="RadC"/>
    <property type="match status" value="1"/>
</dbReference>
<evidence type="ECO:0000256" key="14">
    <source>
        <dbReference type="ARBA" id="ARBA00044969"/>
    </source>
</evidence>
<dbReference type="InterPro" id="IPR011545">
    <property type="entry name" value="DEAD/DEAH_box_helicase_dom"/>
</dbReference>
<dbReference type="PROSITE" id="PS01302">
    <property type="entry name" value="UPF0758"/>
    <property type="match status" value="1"/>
</dbReference>
<dbReference type="GO" id="GO:0003677">
    <property type="term" value="F:DNA binding"/>
    <property type="evidence" value="ECO:0007669"/>
    <property type="project" value="UniProtKB-KW"/>
</dbReference>
<dbReference type="Pfam" id="PF13307">
    <property type="entry name" value="Helicase_C_2"/>
    <property type="match status" value="1"/>
</dbReference>
<keyword evidence="2" id="KW-0004">4Fe-4S</keyword>
<gene>
    <name evidence="18" type="ORF">METZ01_LOCUS28483</name>
</gene>
<evidence type="ECO:0000259" key="17">
    <source>
        <dbReference type="PROSITE" id="PS51193"/>
    </source>
</evidence>
<accession>A0A381QB70</accession>
<keyword evidence="5" id="KW-0227">DNA damage</keyword>
<evidence type="ECO:0000256" key="11">
    <source>
        <dbReference type="ARBA" id="ARBA00023125"/>
    </source>
</evidence>
<sequence>MASGSNIPEGFPARFSAERISGKDGFELDEPRDLTASSSQNPLTLSSTSQATIRAEIEKAGGREVCFLAEVDDVRVIQEPRAVARGNFGAVLVAARDAAMGGVMLHNHPSGALEPSDADMRIAGQLYDQGVGTVIVDNAAKHLYVVVEPPEPKERVALNPDELSDILAPGGSLSEFYEAFEDRPGQREMLEVVTHQFNQGGVAIIEAGTGTGKSLAYLLPAAYWSRNNKERTVISTNTINLQEQLTTKDLPLVRALGGDVEWALVKGRGNYVSIRRALLASDAQRSLFDDDRSDEMTALLSWLKTTTDGSLSDLPFTPEPETWEEVRSDPDICLRSRCPHFQECHYQRSRRQAASADLLIVNHHMLFTDLAVRRATLNWTASAVLPSYNRIVLDEAHNIEDAATSHLGVEVTRRELYRVLSRLEKSGRGVLSAVYDQITTGSEQERELQERIETRVRPALAQARLEVEGFIDTVEKLLPSDKSTVRIGSSGVGELAERDEVGEQLSASLNALTTLERELSELGARIELDENISDGLEGRLLDLRAITRRLAAARHGLGLVFTPGEKAGRYVRWLELRGRGRRSNLVMAAAPIDLGDLLVESLFSRVETTILTSATLATRKNFSFLRKRIGLHKEQLDRYNLDCDVNDHIILSPFNFQDQTILAVPTDLPAAEEGSGEFYKAIAEVTEQVATLSDGGLFVLFTSYAALIQVGELLRLIGADSRWPLFIQGEDDRHRLLQRFVEHGRGILLGTASFWEGVDVPGDPLRGLIIQKLPFKVPTEPVTAARMEAIQGAGQDGFQEYMLPHAALRLKQGFGRLIRSKSDRGAVVLLDDRLVTKQYGHYLRNSLPGPTLVKGAWSDVQRRLKAFYSQV</sequence>
<feature type="compositionally biased region" description="Polar residues" evidence="16">
    <location>
        <begin position="35"/>
        <end position="48"/>
    </location>
</feature>
<dbReference type="PROSITE" id="PS51193">
    <property type="entry name" value="HELICASE_ATP_BIND_2"/>
    <property type="match status" value="1"/>
</dbReference>
<evidence type="ECO:0000256" key="6">
    <source>
        <dbReference type="ARBA" id="ARBA00022801"/>
    </source>
</evidence>
<evidence type="ECO:0000256" key="9">
    <source>
        <dbReference type="ARBA" id="ARBA00023004"/>
    </source>
</evidence>
<evidence type="ECO:0000256" key="2">
    <source>
        <dbReference type="ARBA" id="ARBA00022485"/>
    </source>
</evidence>
<dbReference type="InterPro" id="IPR045028">
    <property type="entry name" value="DinG/Rad3-like"/>
</dbReference>
<comment type="catalytic activity">
    <reaction evidence="15">
        <text>ATP + H2O = ADP + phosphate + H(+)</text>
        <dbReference type="Rhea" id="RHEA:13065"/>
        <dbReference type="ChEBI" id="CHEBI:15377"/>
        <dbReference type="ChEBI" id="CHEBI:15378"/>
        <dbReference type="ChEBI" id="CHEBI:30616"/>
        <dbReference type="ChEBI" id="CHEBI:43474"/>
        <dbReference type="ChEBI" id="CHEBI:456216"/>
        <dbReference type="EC" id="5.6.2.3"/>
    </reaction>
</comment>
<dbReference type="SMART" id="SM00491">
    <property type="entry name" value="HELICc2"/>
    <property type="match status" value="1"/>
</dbReference>
<dbReference type="GO" id="GO:0005524">
    <property type="term" value="F:ATP binding"/>
    <property type="evidence" value="ECO:0007669"/>
    <property type="project" value="UniProtKB-KW"/>
</dbReference>
<dbReference type="GO" id="GO:0016818">
    <property type="term" value="F:hydrolase activity, acting on acid anhydrides, in phosphorus-containing anhydrides"/>
    <property type="evidence" value="ECO:0007669"/>
    <property type="project" value="InterPro"/>
</dbReference>
<dbReference type="SUPFAM" id="SSF52540">
    <property type="entry name" value="P-loop containing nucleoside triphosphate hydrolases"/>
    <property type="match status" value="2"/>
</dbReference>
<evidence type="ECO:0000256" key="13">
    <source>
        <dbReference type="ARBA" id="ARBA00023235"/>
    </source>
</evidence>
<dbReference type="GO" id="GO:0051539">
    <property type="term" value="F:4 iron, 4 sulfur cluster binding"/>
    <property type="evidence" value="ECO:0007669"/>
    <property type="project" value="UniProtKB-KW"/>
</dbReference>
<evidence type="ECO:0000256" key="8">
    <source>
        <dbReference type="ARBA" id="ARBA00022840"/>
    </source>
</evidence>
<evidence type="ECO:0000256" key="4">
    <source>
        <dbReference type="ARBA" id="ARBA00022741"/>
    </source>
</evidence>
<dbReference type="Gene3D" id="3.40.140.10">
    <property type="entry name" value="Cytidine Deaminase, domain 2"/>
    <property type="match status" value="1"/>
</dbReference>
<evidence type="ECO:0000256" key="12">
    <source>
        <dbReference type="ARBA" id="ARBA00023204"/>
    </source>
</evidence>
<dbReference type="InterPro" id="IPR006555">
    <property type="entry name" value="ATP-dep_Helicase_C"/>
</dbReference>
<dbReference type="Pfam" id="PF00270">
    <property type="entry name" value="DEAD"/>
    <property type="match status" value="1"/>
</dbReference>
<dbReference type="Gene3D" id="3.40.50.300">
    <property type="entry name" value="P-loop containing nucleotide triphosphate hydrolases"/>
    <property type="match status" value="2"/>
</dbReference>
<keyword evidence="12" id="KW-0234">DNA repair</keyword>
<keyword evidence="4" id="KW-0547">Nucleotide-binding</keyword>
<evidence type="ECO:0000256" key="10">
    <source>
        <dbReference type="ARBA" id="ARBA00023014"/>
    </source>
</evidence>
<keyword evidence="9" id="KW-0408">Iron</keyword>
<protein>
    <recommendedName>
        <fullName evidence="14">DNA 5'-3' helicase</fullName>
        <ecNumber evidence="14">5.6.2.3</ecNumber>
    </recommendedName>
</protein>
<dbReference type="GO" id="GO:0046872">
    <property type="term" value="F:metal ion binding"/>
    <property type="evidence" value="ECO:0007669"/>
    <property type="project" value="UniProtKB-KW"/>
</dbReference>
<dbReference type="GO" id="GO:0043139">
    <property type="term" value="F:5'-3' DNA helicase activity"/>
    <property type="evidence" value="ECO:0007669"/>
    <property type="project" value="UniProtKB-EC"/>
</dbReference>
<evidence type="ECO:0000256" key="1">
    <source>
        <dbReference type="ARBA" id="ARBA00001966"/>
    </source>
</evidence>
<evidence type="ECO:0000256" key="7">
    <source>
        <dbReference type="ARBA" id="ARBA00022806"/>
    </source>
</evidence>
<keyword evidence="6" id="KW-0378">Hydrolase</keyword>
<evidence type="ECO:0000256" key="15">
    <source>
        <dbReference type="ARBA" id="ARBA00048954"/>
    </source>
</evidence>
<evidence type="ECO:0000256" key="5">
    <source>
        <dbReference type="ARBA" id="ARBA00022763"/>
    </source>
</evidence>
<organism evidence="18">
    <name type="scientific">marine metagenome</name>
    <dbReference type="NCBI Taxonomy" id="408172"/>
    <lineage>
        <taxon>unclassified sequences</taxon>
        <taxon>metagenomes</taxon>
        <taxon>ecological metagenomes</taxon>
    </lineage>
</organism>